<dbReference type="GO" id="GO:0016163">
    <property type="term" value="F:nitrogenase activity"/>
    <property type="evidence" value="ECO:0007669"/>
    <property type="project" value="UniProtKB-EC"/>
</dbReference>
<dbReference type="Pfam" id="PF00148">
    <property type="entry name" value="Oxidored_nitro"/>
    <property type="match status" value="1"/>
</dbReference>
<dbReference type="AlphaFoldDB" id="H6SR40"/>
<evidence type="ECO:0000313" key="2">
    <source>
        <dbReference type="EMBL" id="CCG09762.1"/>
    </source>
</evidence>
<dbReference type="eggNOG" id="COG2710">
    <property type="taxonomic scope" value="Bacteria"/>
</dbReference>
<evidence type="ECO:0000313" key="3">
    <source>
        <dbReference type="Proteomes" id="UP000033220"/>
    </source>
</evidence>
<dbReference type="KEGG" id="rpm:RSPPHO_03136"/>
<dbReference type="Gene3D" id="3.40.50.1980">
    <property type="entry name" value="Nitrogenase molybdenum iron protein domain"/>
    <property type="match status" value="3"/>
</dbReference>
<dbReference type="SUPFAM" id="SSF53807">
    <property type="entry name" value="Helical backbone' metal receptor"/>
    <property type="match status" value="1"/>
</dbReference>
<organism evidence="2 3">
    <name type="scientific">Pararhodospirillum photometricum DSM 122</name>
    <dbReference type="NCBI Taxonomy" id="1150469"/>
    <lineage>
        <taxon>Bacteria</taxon>
        <taxon>Pseudomonadati</taxon>
        <taxon>Pseudomonadota</taxon>
        <taxon>Alphaproteobacteria</taxon>
        <taxon>Rhodospirillales</taxon>
        <taxon>Rhodospirillaceae</taxon>
        <taxon>Pararhodospirillum</taxon>
    </lineage>
</organism>
<dbReference type="Proteomes" id="UP000033220">
    <property type="component" value="Chromosome DSM 122"/>
</dbReference>
<proteinExistence type="predicted"/>
<dbReference type="InterPro" id="IPR050152">
    <property type="entry name" value="ChlB/BchB/BchZ"/>
</dbReference>
<name>H6SR40_PARPM</name>
<accession>H6SR40</accession>
<dbReference type="PANTHER" id="PTHR33712">
    <property type="entry name" value="LIGHT-INDEPENDENT PROTOCHLOROPHYLLIDE REDUCTASE SUBUNIT B"/>
    <property type="match status" value="1"/>
</dbReference>
<keyword evidence="2" id="KW-0560">Oxidoreductase</keyword>
<dbReference type="STRING" id="1150469.RSPPHO_03136"/>
<dbReference type="CDD" id="cd01971">
    <property type="entry name" value="Nitrogenase_VnfN_like"/>
    <property type="match status" value="1"/>
</dbReference>
<protein>
    <submittedName>
        <fullName evidence="2">Nitrogenase</fullName>
        <ecNumber evidence="2">1.18.6.1</ecNumber>
    </submittedName>
</protein>
<dbReference type="EC" id="1.18.6.1" evidence="2"/>
<dbReference type="PANTHER" id="PTHR33712:SF7">
    <property type="entry name" value="LIGHT-INDEPENDENT PROTOCHLOROPHYLLIDE REDUCTASE SUBUNIT B"/>
    <property type="match status" value="1"/>
</dbReference>
<sequence length="470" mass="50939">MPDSDTLTPGAQPAPAAVSLAPPVPTNSIEQVRSVCSIGAMHTASAIPRVIPITHCGPGCADKQFMNVAFYNGFQGGGYGGGAVAPSTNITEREVVFGGAERLEELIAASLEVLDADLFVVLTGCIPDLVGDDIGAVVSPFQKRGVPIVYAETGGFRGNNFLGHERVTKAIIDQFVGDYDPARDGPRDPHTVNVWSLLPYHNTFWRGDLTEIKRVLEGIGLRVNILFGPESAGVAEWKAIPRAGFNLVLSPWLGLDTARHLEARYDQPFLHHPVLPIGAGETGTFLRAVAAFAGLDSARVEAFIAAEEKTYYRYLEDFTDFYAEYWWGLPAKFAVIGDSTYALGLSKFLVNQLGLIPALQIVTENPPEEARDTIKAEFARLADDVSAEVLFEEDSYIIHHHLKNTSFGHKAPIIFGTTWERDVAKQLKGALVEVGFPASYEVVLARSYVGYRGALTLLEKIYTTTVGASA</sequence>
<dbReference type="OrthoDB" id="9802175at2"/>
<dbReference type="HOGENOM" id="CLU_025876_4_0_5"/>
<dbReference type="PATRIC" id="fig|1150469.3.peg.3534"/>
<reference evidence="2 3" key="1">
    <citation type="submission" date="2012-02" db="EMBL/GenBank/DDBJ databases">
        <title>Shotgun genome sequence of Phaeospirillum photometricum DSM 122.</title>
        <authorList>
            <person name="Duquesne K."/>
            <person name="Sturgis J."/>
        </authorList>
    </citation>
    <scope>NUCLEOTIDE SEQUENCE [LARGE SCALE GENOMIC DNA]</scope>
    <source>
        <strain evidence="3">DSM122</strain>
    </source>
</reference>
<dbReference type="EMBL" id="HE663493">
    <property type="protein sequence ID" value="CCG09762.1"/>
    <property type="molecule type" value="Genomic_DNA"/>
</dbReference>
<evidence type="ECO:0000259" key="1">
    <source>
        <dbReference type="Pfam" id="PF00148"/>
    </source>
</evidence>
<gene>
    <name evidence="2" type="ORF">RSPPHO_03136</name>
</gene>
<dbReference type="RefSeq" id="WP_014416390.1">
    <property type="nucleotide sequence ID" value="NC_017059.1"/>
</dbReference>
<keyword evidence="3" id="KW-1185">Reference proteome</keyword>
<feature type="domain" description="Nitrogenase/oxidoreductase component 1" evidence="1">
    <location>
        <begin position="38"/>
        <end position="464"/>
    </location>
</feature>
<dbReference type="InterPro" id="IPR000510">
    <property type="entry name" value="Nase/OxRdtase_comp1"/>
</dbReference>